<evidence type="ECO:0000313" key="4">
    <source>
        <dbReference type="Proteomes" id="UP001221142"/>
    </source>
</evidence>
<reference evidence="3" key="1">
    <citation type="submission" date="2023-03" db="EMBL/GenBank/DDBJ databases">
        <title>Massive genome expansion in bonnet fungi (Mycena s.s.) driven by repeated elements and novel gene families across ecological guilds.</title>
        <authorList>
            <consortium name="Lawrence Berkeley National Laboratory"/>
            <person name="Harder C.B."/>
            <person name="Miyauchi S."/>
            <person name="Viragh M."/>
            <person name="Kuo A."/>
            <person name="Thoen E."/>
            <person name="Andreopoulos B."/>
            <person name="Lu D."/>
            <person name="Skrede I."/>
            <person name="Drula E."/>
            <person name="Henrissat B."/>
            <person name="Morin E."/>
            <person name="Kohler A."/>
            <person name="Barry K."/>
            <person name="LaButti K."/>
            <person name="Morin E."/>
            <person name="Salamov A."/>
            <person name="Lipzen A."/>
            <person name="Mereny Z."/>
            <person name="Hegedus B."/>
            <person name="Baldrian P."/>
            <person name="Stursova M."/>
            <person name="Weitz H."/>
            <person name="Taylor A."/>
            <person name="Grigoriev I.V."/>
            <person name="Nagy L.G."/>
            <person name="Martin F."/>
            <person name="Kauserud H."/>
        </authorList>
    </citation>
    <scope>NUCLEOTIDE SEQUENCE</scope>
    <source>
        <strain evidence="3">9284</strain>
    </source>
</reference>
<feature type="signal peptide" evidence="2">
    <location>
        <begin position="1"/>
        <end position="17"/>
    </location>
</feature>
<keyword evidence="1" id="KW-1133">Transmembrane helix</keyword>
<dbReference type="AlphaFoldDB" id="A0AAD7CE43"/>
<name>A0AAD7CE43_9AGAR</name>
<dbReference type="Proteomes" id="UP001221142">
    <property type="component" value="Unassembled WGS sequence"/>
</dbReference>
<comment type="caution">
    <text evidence="3">The sequence shown here is derived from an EMBL/GenBank/DDBJ whole genome shotgun (WGS) entry which is preliminary data.</text>
</comment>
<accession>A0AAD7CE43</accession>
<organism evidence="3 4">
    <name type="scientific">Roridomyces roridus</name>
    <dbReference type="NCBI Taxonomy" id="1738132"/>
    <lineage>
        <taxon>Eukaryota</taxon>
        <taxon>Fungi</taxon>
        <taxon>Dikarya</taxon>
        <taxon>Basidiomycota</taxon>
        <taxon>Agaricomycotina</taxon>
        <taxon>Agaricomycetes</taxon>
        <taxon>Agaricomycetidae</taxon>
        <taxon>Agaricales</taxon>
        <taxon>Marasmiineae</taxon>
        <taxon>Mycenaceae</taxon>
        <taxon>Roridomyces</taxon>
    </lineage>
</organism>
<evidence type="ECO:0000313" key="3">
    <source>
        <dbReference type="EMBL" id="KAJ7646537.1"/>
    </source>
</evidence>
<keyword evidence="1" id="KW-0472">Membrane</keyword>
<keyword evidence="1" id="KW-0812">Transmembrane</keyword>
<sequence>MSNDILLILCFVAFLAGQLFNSICTGIAGPVVPSVVAPTGSPLSSVVMTVVAVLLVHDAVILTAVWYYFKSRHMACKTTDMASRIRLLLRTPLLLPPAPSPRRRLLPPPPSLVSHRPLLVVNIAYLARRWVFVVPRPVGSRWLMVPRLSRALLAPQGNDFVVQLAWKAIASFKAVKVAAKTCEGVVLNTFDLLNLSVVVQRPLRAPSIWRVRILPSLWLYQDLTGILLLVNSALAARKALKPPLQDVSQDDSVTSLAMASSWSPATISSFPSSSPVSPLLTSLFPRTLISSSSGNPSIQPLPDARYTSRGPRYFFTAIAGFQDPYYGPLPADGYLSRFLFVYRRGSRPTASARRQDTCICLSPEDGHRGGHLHLHQGAGGRLLPGVRRGGAAGHAV</sequence>
<evidence type="ECO:0000256" key="2">
    <source>
        <dbReference type="SAM" id="SignalP"/>
    </source>
</evidence>
<dbReference type="EMBL" id="JARKIF010000002">
    <property type="protein sequence ID" value="KAJ7646537.1"/>
    <property type="molecule type" value="Genomic_DNA"/>
</dbReference>
<proteinExistence type="predicted"/>
<protein>
    <submittedName>
        <fullName evidence="3">Uncharacterized protein</fullName>
    </submittedName>
</protein>
<feature type="transmembrane region" description="Helical" evidence="1">
    <location>
        <begin position="44"/>
        <end position="69"/>
    </location>
</feature>
<keyword evidence="2" id="KW-0732">Signal</keyword>
<feature type="chain" id="PRO_5041959831" evidence="2">
    <location>
        <begin position="18"/>
        <end position="396"/>
    </location>
</feature>
<keyword evidence="4" id="KW-1185">Reference proteome</keyword>
<evidence type="ECO:0000256" key="1">
    <source>
        <dbReference type="SAM" id="Phobius"/>
    </source>
</evidence>
<gene>
    <name evidence="3" type="ORF">FB45DRAFT_177504</name>
</gene>